<keyword evidence="4" id="KW-1185">Reference proteome</keyword>
<dbReference type="Proteomes" id="UP001144805">
    <property type="component" value="Unassembled WGS sequence"/>
</dbReference>
<reference evidence="3" key="1">
    <citation type="submission" date="2022-11" db="EMBL/GenBank/DDBJ databases">
        <title>Biodiversity and phylogenetic relationships of bacteria.</title>
        <authorList>
            <person name="Machado R.A.R."/>
            <person name="Bhat A."/>
            <person name="Loulou A."/>
            <person name="Kallel S."/>
        </authorList>
    </citation>
    <scope>NUCLEOTIDE SEQUENCE</scope>
    <source>
        <strain evidence="3">K-TC2</strain>
    </source>
</reference>
<accession>A0A9X3E2V4</accession>
<evidence type="ECO:0000256" key="1">
    <source>
        <dbReference type="ARBA" id="ARBA00023002"/>
    </source>
</evidence>
<feature type="domain" description="FAD-dependent urate hydroxylase HpyO/Asp monooxygenase CreE-like FAD/NAD(P)-binding" evidence="2">
    <location>
        <begin position="102"/>
        <end position="241"/>
    </location>
</feature>
<dbReference type="GO" id="GO:0050660">
    <property type="term" value="F:flavin adenine dinucleotide binding"/>
    <property type="evidence" value="ECO:0007669"/>
    <property type="project" value="TreeGrafter"/>
</dbReference>
<comment type="caution">
    <text evidence="3">The sequence shown here is derived from an EMBL/GenBank/DDBJ whole genome shotgun (WGS) entry which is preliminary data.</text>
</comment>
<protein>
    <submittedName>
        <fullName evidence="3">NAD(P)/FAD-dependent oxidoreductase</fullName>
    </submittedName>
</protein>
<dbReference type="Pfam" id="PF13454">
    <property type="entry name" value="NAD_binding_9"/>
    <property type="match status" value="1"/>
</dbReference>
<evidence type="ECO:0000313" key="4">
    <source>
        <dbReference type="Proteomes" id="UP001144805"/>
    </source>
</evidence>
<name>A0A9X3E2V4_9HYPH</name>
<dbReference type="SUPFAM" id="SSF51905">
    <property type="entry name" value="FAD/NAD(P)-binding domain"/>
    <property type="match status" value="1"/>
</dbReference>
<dbReference type="GO" id="GO:0004497">
    <property type="term" value="F:monooxygenase activity"/>
    <property type="evidence" value="ECO:0007669"/>
    <property type="project" value="TreeGrafter"/>
</dbReference>
<dbReference type="RefSeq" id="WP_266339029.1">
    <property type="nucleotide sequence ID" value="NZ_JAPKNK010000004.1"/>
</dbReference>
<sequence length="537" mass="60591">MRYSLKVLQLLTWSGSMDQPERGDMHGEDISAQIAGKLALEHPELRAGLAPPYAPPPLPDAQERLDRLSRRVRHDLEILNYPKDDWVLPREHPRGHHVYDVVIVGGGQCGLTVAFGLMRDRVSNVLILDRAPKGQEGPWITYSRMWTLRSPKHVTGPDLGIPSLAPRSWFEAVFGETGWEQLGKWPRQAWQAYLDWYRAVLDLPVRNEADVTAFDDEDGLVRLTVNGNETVYARKVVLATGLEGIGGWYVPPFVKDKLPRESWTLCTDDVDSLDWKGKRIGLLGAGATAWDRAADLLELGATGVTIYMRRRQILMANPFRYLEKAGYLRHYASMSDADKWRWIQAMFKFGQPPTQDGVDRCAAFPNFCIHAGASWTDVEQREDGIHVTASDGSVEVFDHLFIGCGFSMDPRNRPELLPLADNMATWSDRFTPPESQPDAWLATYPYLNRDLSFVEKVPGQTPVLANMFCFNYGATVTNAHSGASLSGLRYGIEPLLHGITHALWMDDEPVHFQRTENWAEVDTDPSALEKHRWQQTG</sequence>
<organism evidence="3 4">
    <name type="scientific">Kaistia nematophila</name>
    <dbReference type="NCBI Taxonomy" id="2994654"/>
    <lineage>
        <taxon>Bacteria</taxon>
        <taxon>Pseudomonadati</taxon>
        <taxon>Pseudomonadota</taxon>
        <taxon>Alphaproteobacteria</taxon>
        <taxon>Hyphomicrobiales</taxon>
        <taxon>Kaistiaceae</taxon>
        <taxon>Kaistia</taxon>
    </lineage>
</organism>
<dbReference type="EMBL" id="JAPKNK010000004">
    <property type="protein sequence ID" value="MCX5570068.1"/>
    <property type="molecule type" value="Genomic_DNA"/>
</dbReference>
<gene>
    <name evidence="3" type="ORF">OSH07_12760</name>
</gene>
<dbReference type="AlphaFoldDB" id="A0A9X3E2V4"/>
<dbReference type="Gene3D" id="3.50.50.60">
    <property type="entry name" value="FAD/NAD(P)-binding domain"/>
    <property type="match status" value="1"/>
</dbReference>
<dbReference type="PANTHER" id="PTHR43539:SF91">
    <property type="entry name" value="FAD-DEPENDENT URATE HYDROXYLASE"/>
    <property type="match status" value="1"/>
</dbReference>
<evidence type="ECO:0000313" key="3">
    <source>
        <dbReference type="EMBL" id="MCX5570068.1"/>
    </source>
</evidence>
<dbReference type="InterPro" id="IPR036188">
    <property type="entry name" value="FAD/NAD-bd_sf"/>
</dbReference>
<dbReference type="PANTHER" id="PTHR43539">
    <property type="entry name" value="FLAVIN-BINDING MONOOXYGENASE-LIKE PROTEIN (AFU_ORTHOLOGUE AFUA_4G09220)"/>
    <property type="match status" value="1"/>
</dbReference>
<proteinExistence type="predicted"/>
<keyword evidence="1" id="KW-0560">Oxidoreductase</keyword>
<dbReference type="InterPro" id="IPR038732">
    <property type="entry name" value="HpyO/CreE_NAD-binding"/>
</dbReference>
<evidence type="ECO:0000259" key="2">
    <source>
        <dbReference type="Pfam" id="PF13454"/>
    </source>
</evidence>
<dbReference type="InterPro" id="IPR050982">
    <property type="entry name" value="Auxin_biosynth/cation_transpt"/>
</dbReference>